<sequence length="280" mass="29411">MILTIAAIFLGFTVSTQAIPFPAASPVSSIPDIAAIIAVDPNSFPSYQTGGLVRTNSTVAPSNSIAARGCANGVSGDGNCCATSAILTWGDADTGGPGLKLTNGDSNNYYGFYVYENSCDYIPYKYIWIAGGATEFITLPSNFQGRITRGTDAMNLAGVPQLLGTWFEFNWQPDGSIWGDVSLIRGCDQGILIWSTDGSGAWKGFTQNILANAPVGAWAEKPDGTWVLAPTEGPTADVITLNYELTAVGPQYAYIDDSHGSPVITSSNGVFGAYFDPGTI</sequence>
<evidence type="ECO:0000313" key="3">
    <source>
        <dbReference type="Proteomes" id="UP000235672"/>
    </source>
</evidence>
<keyword evidence="1" id="KW-0732">Signal</keyword>
<dbReference type="EMBL" id="KZ613481">
    <property type="protein sequence ID" value="PMD21471.1"/>
    <property type="molecule type" value="Genomic_DNA"/>
</dbReference>
<dbReference type="Proteomes" id="UP000235672">
    <property type="component" value="Unassembled WGS sequence"/>
</dbReference>
<protein>
    <submittedName>
        <fullName evidence="2">Uncharacterized protein</fullName>
    </submittedName>
</protein>
<dbReference type="SUPFAM" id="SSF49870">
    <property type="entry name" value="Osmotin, thaumatin-like protein"/>
    <property type="match status" value="1"/>
</dbReference>
<accession>A0A2J6Q5G1</accession>
<organism evidence="2 3">
    <name type="scientific">Hyaloscypha hepaticicola</name>
    <dbReference type="NCBI Taxonomy" id="2082293"/>
    <lineage>
        <taxon>Eukaryota</taxon>
        <taxon>Fungi</taxon>
        <taxon>Dikarya</taxon>
        <taxon>Ascomycota</taxon>
        <taxon>Pezizomycotina</taxon>
        <taxon>Leotiomycetes</taxon>
        <taxon>Helotiales</taxon>
        <taxon>Hyaloscyphaceae</taxon>
        <taxon>Hyaloscypha</taxon>
    </lineage>
</organism>
<gene>
    <name evidence="2" type="ORF">NA56DRAFT_626113</name>
</gene>
<evidence type="ECO:0000313" key="2">
    <source>
        <dbReference type="EMBL" id="PMD21471.1"/>
    </source>
</evidence>
<keyword evidence="3" id="KW-1185">Reference proteome</keyword>
<name>A0A2J6Q5G1_9HELO</name>
<feature type="signal peptide" evidence="1">
    <location>
        <begin position="1"/>
        <end position="18"/>
    </location>
</feature>
<proteinExistence type="predicted"/>
<dbReference type="InterPro" id="IPR037176">
    <property type="entry name" value="Osmotin/thaumatin-like_sf"/>
</dbReference>
<feature type="chain" id="PRO_5014327120" evidence="1">
    <location>
        <begin position="19"/>
        <end position="280"/>
    </location>
</feature>
<dbReference type="OrthoDB" id="9971407at2759"/>
<evidence type="ECO:0000256" key="1">
    <source>
        <dbReference type="SAM" id="SignalP"/>
    </source>
</evidence>
<reference evidence="2 3" key="1">
    <citation type="submission" date="2016-05" db="EMBL/GenBank/DDBJ databases">
        <title>A degradative enzymes factory behind the ericoid mycorrhizal symbiosis.</title>
        <authorList>
            <consortium name="DOE Joint Genome Institute"/>
            <person name="Martino E."/>
            <person name="Morin E."/>
            <person name="Grelet G."/>
            <person name="Kuo A."/>
            <person name="Kohler A."/>
            <person name="Daghino S."/>
            <person name="Barry K."/>
            <person name="Choi C."/>
            <person name="Cichocki N."/>
            <person name="Clum A."/>
            <person name="Copeland A."/>
            <person name="Hainaut M."/>
            <person name="Haridas S."/>
            <person name="Labutti K."/>
            <person name="Lindquist E."/>
            <person name="Lipzen A."/>
            <person name="Khouja H.-R."/>
            <person name="Murat C."/>
            <person name="Ohm R."/>
            <person name="Olson A."/>
            <person name="Spatafora J."/>
            <person name="Veneault-Fourrey C."/>
            <person name="Henrissat B."/>
            <person name="Grigoriev I."/>
            <person name="Martin F."/>
            <person name="Perotto S."/>
        </authorList>
    </citation>
    <scope>NUCLEOTIDE SEQUENCE [LARGE SCALE GENOMIC DNA]</scope>
    <source>
        <strain evidence="2 3">UAMH 7357</strain>
    </source>
</reference>
<dbReference type="AlphaFoldDB" id="A0A2J6Q5G1"/>